<evidence type="ECO:0000313" key="1">
    <source>
        <dbReference type="EMBL" id="KAJ7764364.1"/>
    </source>
</evidence>
<sequence>MSLSATSLLPSYAPSAVVPPYSPEPGNDERLLEQAPRVKPRVFSGNHTRKFGRDTVVLNAQDEHANVPTYGRSALIDGSVSLEDRESVSKVALEIKGAIEFRAAGSTVMQTILAEHCIIWSMEHSEGAACPSTVPFATLLPAQFEYNKTMYPLPSSYFVSYASSNGVYIKIAYSLAITVSRARGRKLAFLSPKNTMSILFTYSPRTRPGRPIAPLVNDFLADLKIMPEEFHALTLTVHPRPKVLLQPVDVQLFTPSADVFPLSEPIPIHIQLIGPLASLREFLPRADGALPARSCVVVRLVRQNTMLVDGHKESCQATLGTASLVPMPPTLSAQDAWDRDGVTASLDWAGELRCDDAGLSVEVGSFDAGLVAVQDFIVLDILEPAGPKSQFASVRRPRPIRLVTDPWPDA</sequence>
<dbReference type="AlphaFoldDB" id="A0AAD7NJE4"/>
<dbReference type="Proteomes" id="UP001215598">
    <property type="component" value="Unassembled WGS sequence"/>
</dbReference>
<organism evidence="1 2">
    <name type="scientific">Mycena metata</name>
    <dbReference type="NCBI Taxonomy" id="1033252"/>
    <lineage>
        <taxon>Eukaryota</taxon>
        <taxon>Fungi</taxon>
        <taxon>Dikarya</taxon>
        <taxon>Basidiomycota</taxon>
        <taxon>Agaricomycotina</taxon>
        <taxon>Agaricomycetes</taxon>
        <taxon>Agaricomycetidae</taxon>
        <taxon>Agaricales</taxon>
        <taxon>Marasmiineae</taxon>
        <taxon>Mycenaceae</taxon>
        <taxon>Mycena</taxon>
    </lineage>
</organism>
<evidence type="ECO:0000313" key="2">
    <source>
        <dbReference type="Proteomes" id="UP001215598"/>
    </source>
</evidence>
<comment type="caution">
    <text evidence="1">The sequence shown here is derived from an EMBL/GenBank/DDBJ whole genome shotgun (WGS) entry which is preliminary data.</text>
</comment>
<protein>
    <submittedName>
        <fullName evidence="1">Uncharacterized protein</fullName>
    </submittedName>
</protein>
<gene>
    <name evidence="1" type="ORF">B0H16DRAFT_1526841</name>
</gene>
<dbReference type="EMBL" id="JARKIB010000028">
    <property type="protein sequence ID" value="KAJ7764364.1"/>
    <property type="molecule type" value="Genomic_DNA"/>
</dbReference>
<reference evidence="1" key="1">
    <citation type="submission" date="2023-03" db="EMBL/GenBank/DDBJ databases">
        <title>Massive genome expansion in bonnet fungi (Mycena s.s.) driven by repeated elements and novel gene families across ecological guilds.</title>
        <authorList>
            <consortium name="Lawrence Berkeley National Laboratory"/>
            <person name="Harder C.B."/>
            <person name="Miyauchi S."/>
            <person name="Viragh M."/>
            <person name="Kuo A."/>
            <person name="Thoen E."/>
            <person name="Andreopoulos B."/>
            <person name="Lu D."/>
            <person name="Skrede I."/>
            <person name="Drula E."/>
            <person name="Henrissat B."/>
            <person name="Morin E."/>
            <person name="Kohler A."/>
            <person name="Barry K."/>
            <person name="LaButti K."/>
            <person name="Morin E."/>
            <person name="Salamov A."/>
            <person name="Lipzen A."/>
            <person name="Mereny Z."/>
            <person name="Hegedus B."/>
            <person name="Baldrian P."/>
            <person name="Stursova M."/>
            <person name="Weitz H."/>
            <person name="Taylor A."/>
            <person name="Grigoriev I.V."/>
            <person name="Nagy L.G."/>
            <person name="Martin F."/>
            <person name="Kauserud H."/>
        </authorList>
    </citation>
    <scope>NUCLEOTIDE SEQUENCE</scope>
    <source>
        <strain evidence="1">CBHHK182m</strain>
    </source>
</reference>
<proteinExistence type="predicted"/>
<accession>A0AAD7NJE4</accession>
<keyword evidence="2" id="KW-1185">Reference proteome</keyword>
<name>A0AAD7NJE4_9AGAR</name>